<dbReference type="InterPro" id="IPR009057">
    <property type="entry name" value="Homeodomain-like_sf"/>
</dbReference>
<accession>K9X7V0</accession>
<dbReference type="PANTHER" id="PTHR34849:SF1">
    <property type="entry name" value="SLR0770 PROTEIN"/>
    <property type="match status" value="1"/>
</dbReference>
<organism evidence="2 3">
    <name type="scientific">Cylindrospermum stagnale PCC 7417</name>
    <dbReference type="NCBI Taxonomy" id="56107"/>
    <lineage>
        <taxon>Bacteria</taxon>
        <taxon>Bacillati</taxon>
        <taxon>Cyanobacteriota</taxon>
        <taxon>Cyanophyceae</taxon>
        <taxon>Nostocales</taxon>
        <taxon>Nostocaceae</taxon>
        <taxon>Cylindrospermum</taxon>
    </lineage>
</organism>
<dbReference type="Proteomes" id="UP000010475">
    <property type="component" value="Chromosome"/>
</dbReference>
<name>K9X7V0_9NOST</name>
<dbReference type="SUPFAM" id="SSF46689">
    <property type="entry name" value="Homeodomain-like"/>
    <property type="match status" value="1"/>
</dbReference>
<dbReference type="OrthoDB" id="573495at2"/>
<keyword evidence="3" id="KW-1185">Reference proteome</keyword>
<dbReference type="PANTHER" id="PTHR34849">
    <property type="entry name" value="SSL5025 PROTEIN"/>
    <property type="match status" value="1"/>
</dbReference>
<dbReference type="STRING" id="56107.Cylst_5741"/>
<dbReference type="HOGENOM" id="CLU_126005_0_1_3"/>
<dbReference type="KEGG" id="csg:Cylst_5741"/>
<dbReference type="eggNOG" id="COG2442">
    <property type="taxonomic scope" value="Bacteria"/>
</dbReference>
<dbReference type="InterPro" id="IPR007367">
    <property type="entry name" value="DUF433"/>
</dbReference>
<feature type="compositionally biased region" description="Basic and acidic residues" evidence="1">
    <location>
        <begin position="92"/>
        <end position="103"/>
    </location>
</feature>
<sequence length="103" mass="11791">MQLVSREYIEISSNVRSGKPRIAGTRIAVEDVAVMHLKLGYSLVEIAGKYDLSLASVYAAMAYYFDHRDEIDSRTAEEDKLVEGLKQNHPSHLQEKIRRLRNE</sequence>
<dbReference type="RefSeq" id="WP_015210971.1">
    <property type="nucleotide sequence ID" value="NC_019757.1"/>
</dbReference>
<proteinExistence type="predicted"/>
<protein>
    <recommendedName>
        <fullName evidence="4">DUF433 domain-containing protein</fullName>
    </recommendedName>
</protein>
<dbReference type="EMBL" id="CP003642">
    <property type="protein sequence ID" value="AFZ27737.1"/>
    <property type="molecule type" value="Genomic_DNA"/>
</dbReference>
<feature type="region of interest" description="Disordered" evidence="1">
    <location>
        <begin position="83"/>
        <end position="103"/>
    </location>
</feature>
<dbReference type="Pfam" id="PF04255">
    <property type="entry name" value="DUF433"/>
    <property type="match status" value="1"/>
</dbReference>
<dbReference type="PATRIC" id="fig|56107.3.peg.6308"/>
<evidence type="ECO:0008006" key="4">
    <source>
        <dbReference type="Google" id="ProtNLM"/>
    </source>
</evidence>
<reference evidence="2 3" key="1">
    <citation type="submission" date="2012-06" db="EMBL/GenBank/DDBJ databases">
        <title>Finished chromosome of genome of Cylindrospermum stagnale PCC 7417.</title>
        <authorList>
            <consortium name="US DOE Joint Genome Institute"/>
            <person name="Gugger M."/>
            <person name="Coursin T."/>
            <person name="Rippka R."/>
            <person name="Tandeau De Marsac N."/>
            <person name="Huntemann M."/>
            <person name="Wei C.-L."/>
            <person name="Han J."/>
            <person name="Detter J.C."/>
            <person name="Han C."/>
            <person name="Tapia R."/>
            <person name="Chen A."/>
            <person name="Kyrpides N."/>
            <person name="Mavromatis K."/>
            <person name="Markowitz V."/>
            <person name="Szeto E."/>
            <person name="Ivanova N."/>
            <person name="Pagani I."/>
            <person name="Pati A."/>
            <person name="Goodwin L."/>
            <person name="Nordberg H.P."/>
            <person name="Cantor M.N."/>
            <person name="Hua S.X."/>
            <person name="Woyke T."/>
            <person name="Kerfeld C.A."/>
        </authorList>
    </citation>
    <scope>NUCLEOTIDE SEQUENCE [LARGE SCALE GENOMIC DNA]</scope>
    <source>
        <strain evidence="2 3">PCC 7417</strain>
    </source>
</reference>
<evidence type="ECO:0000313" key="3">
    <source>
        <dbReference type="Proteomes" id="UP000010475"/>
    </source>
</evidence>
<evidence type="ECO:0000313" key="2">
    <source>
        <dbReference type="EMBL" id="AFZ27737.1"/>
    </source>
</evidence>
<dbReference type="InterPro" id="IPR036388">
    <property type="entry name" value="WH-like_DNA-bd_sf"/>
</dbReference>
<gene>
    <name evidence="2" type="ORF">Cylst_5741</name>
</gene>
<dbReference type="Gene3D" id="1.10.10.10">
    <property type="entry name" value="Winged helix-like DNA-binding domain superfamily/Winged helix DNA-binding domain"/>
    <property type="match status" value="1"/>
</dbReference>
<dbReference type="AlphaFoldDB" id="K9X7V0"/>
<evidence type="ECO:0000256" key="1">
    <source>
        <dbReference type="SAM" id="MobiDB-lite"/>
    </source>
</evidence>